<evidence type="ECO:0000313" key="3">
    <source>
        <dbReference type="EMBL" id="MWT90062.1"/>
    </source>
</evidence>
<dbReference type="SUPFAM" id="SSF56601">
    <property type="entry name" value="beta-lactamase/transpeptidase-like"/>
    <property type="match status" value="1"/>
</dbReference>
<evidence type="ECO:0000313" key="2">
    <source>
        <dbReference type="EMBL" id="MWT87909.1"/>
    </source>
</evidence>
<comment type="caution">
    <text evidence="3">The sequence shown here is derived from an EMBL/GenBank/DDBJ whole genome shotgun (WGS) entry which is preliminary data.</text>
</comment>
<dbReference type="EMBL" id="WTRN01001169">
    <property type="protein sequence ID" value="MWT87909.1"/>
    <property type="molecule type" value="Genomic_DNA"/>
</dbReference>
<accession>A0A6L7CNF0</accession>
<sequence>TTSSKEDATFGLGWRVNGNATMTPTFGTLASPQTYGHTGWTGTVTVIDPVNHMAIVMLSNKPHSPVADPQKNPNMFESGQLPIATYGWVVDQVYAALKQK</sequence>
<dbReference type="GO" id="GO:0016787">
    <property type="term" value="F:hydrolase activity"/>
    <property type="evidence" value="ECO:0007669"/>
    <property type="project" value="UniProtKB-KW"/>
</dbReference>
<reference evidence="3 4" key="1">
    <citation type="submission" date="2019-12" db="EMBL/GenBank/DDBJ databases">
        <title>Enteriobacteria Tanzani isolates_8377-8380.</title>
        <authorList>
            <person name="Subbiah M."/>
            <person name="Call D."/>
        </authorList>
    </citation>
    <scope>NUCLEOTIDE SEQUENCE [LARGE SCALE GENOMIC DNA]</scope>
    <source>
        <strain evidence="3 4">8378wC7</strain>
    </source>
</reference>
<dbReference type="InterPro" id="IPR012338">
    <property type="entry name" value="Beta-lactam/transpept-like"/>
</dbReference>
<feature type="domain" description="Beta-lactamase-related" evidence="1">
    <location>
        <begin position="3"/>
        <end position="78"/>
    </location>
</feature>
<evidence type="ECO:0000259" key="1">
    <source>
        <dbReference type="Pfam" id="PF00144"/>
    </source>
</evidence>
<protein>
    <submittedName>
        <fullName evidence="3">Serine hydrolase</fullName>
    </submittedName>
</protein>
<dbReference type="EMBL" id="WTRN01002874">
    <property type="protein sequence ID" value="MWT90062.1"/>
    <property type="molecule type" value="Genomic_DNA"/>
</dbReference>
<dbReference type="AlphaFoldDB" id="A0A6L7CNF0"/>
<evidence type="ECO:0000313" key="4">
    <source>
        <dbReference type="Proteomes" id="UP000480485"/>
    </source>
</evidence>
<keyword evidence="3" id="KW-0378">Hydrolase</keyword>
<proteinExistence type="predicted"/>
<organism evidence="3 4">
    <name type="scientific">Escherichia coli</name>
    <dbReference type="NCBI Taxonomy" id="562"/>
    <lineage>
        <taxon>Bacteria</taxon>
        <taxon>Pseudomonadati</taxon>
        <taxon>Pseudomonadota</taxon>
        <taxon>Gammaproteobacteria</taxon>
        <taxon>Enterobacterales</taxon>
        <taxon>Enterobacteriaceae</taxon>
        <taxon>Escherichia</taxon>
    </lineage>
</organism>
<dbReference type="Gene3D" id="3.40.710.10">
    <property type="entry name" value="DD-peptidase/beta-lactamase superfamily"/>
    <property type="match status" value="1"/>
</dbReference>
<dbReference type="InterPro" id="IPR001466">
    <property type="entry name" value="Beta-lactam-related"/>
</dbReference>
<gene>
    <name evidence="2" type="ORF">GP954_22680</name>
    <name evidence="3" type="ORF">GP954_33815</name>
</gene>
<feature type="non-terminal residue" evidence="3">
    <location>
        <position position="1"/>
    </location>
</feature>
<name>A0A6L7CNF0_ECOLX</name>
<dbReference type="Pfam" id="PF00144">
    <property type="entry name" value="Beta-lactamase"/>
    <property type="match status" value="1"/>
</dbReference>
<dbReference type="Proteomes" id="UP000480485">
    <property type="component" value="Unassembled WGS sequence"/>
</dbReference>